<reference evidence="1" key="1">
    <citation type="journal article" date="2016" name="Nat. Genet.">
        <title>A high-quality carrot genome assembly provides new insights into carotenoid accumulation and asterid genome evolution.</title>
        <authorList>
            <person name="Iorizzo M."/>
            <person name="Ellison S."/>
            <person name="Senalik D."/>
            <person name="Zeng P."/>
            <person name="Satapoomin P."/>
            <person name="Huang J."/>
            <person name="Bowman M."/>
            <person name="Iovene M."/>
            <person name="Sanseverino W."/>
            <person name="Cavagnaro P."/>
            <person name="Yildiz M."/>
            <person name="Macko-Podgorni A."/>
            <person name="Moranska E."/>
            <person name="Grzebelus E."/>
            <person name="Grzebelus D."/>
            <person name="Ashrafi H."/>
            <person name="Zheng Z."/>
            <person name="Cheng S."/>
            <person name="Spooner D."/>
            <person name="Van Deynze A."/>
            <person name="Simon P."/>
        </authorList>
    </citation>
    <scope>NUCLEOTIDE SEQUENCE</scope>
    <source>
        <tissue evidence="1">Leaf</tissue>
    </source>
</reference>
<evidence type="ECO:0000313" key="1">
    <source>
        <dbReference type="EMBL" id="WOG84771.1"/>
    </source>
</evidence>
<gene>
    <name evidence="1" type="ORF">DCAR_0103956</name>
</gene>
<reference evidence="1" key="2">
    <citation type="submission" date="2022-03" db="EMBL/GenBank/DDBJ databases">
        <title>Draft title - Genomic analysis of global carrot germplasm unveils the trajectory of domestication and the origin of high carotenoid orange carrot.</title>
        <authorList>
            <person name="Iorizzo M."/>
            <person name="Ellison S."/>
            <person name="Senalik D."/>
            <person name="Macko-Podgorni A."/>
            <person name="Grzebelus D."/>
            <person name="Bostan H."/>
            <person name="Rolling W."/>
            <person name="Curaba J."/>
            <person name="Simon P."/>
        </authorList>
    </citation>
    <scope>NUCLEOTIDE SEQUENCE</scope>
    <source>
        <tissue evidence="1">Leaf</tissue>
    </source>
</reference>
<sequence>MKPSTNCSDGRQQYCGSAYPTRQPNLVPENPFFADESNLKDYPSELKAIHGKEFTFKIELNEDNILLKSTVYNATDAFDREFTVSSKSEASTSDLEITGYKDKAEDVADNGNTPGNLRKKMARTSYALIDSVRKDLAYAYLFLLNMISS</sequence>
<dbReference type="EMBL" id="CP093343">
    <property type="protein sequence ID" value="WOG84771.1"/>
    <property type="molecule type" value="Genomic_DNA"/>
</dbReference>
<dbReference type="Gramene" id="KZN11068">
    <property type="protein sequence ID" value="KZN11068"/>
    <property type="gene ID" value="DCAR_003724"/>
</dbReference>
<keyword evidence="2" id="KW-1185">Reference proteome</keyword>
<organism evidence="1 2">
    <name type="scientific">Daucus carota subsp. sativus</name>
    <name type="common">Carrot</name>
    <dbReference type="NCBI Taxonomy" id="79200"/>
    <lineage>
        <taxon>Eukaryota</taxon>
        <taxon>Viridiplantae</taxon>
        <taxon>Streptophyta</taxon>
        <taxon>Embryophyta</taxon>
        <taxon>Tracheophyta</taxon>
        <taxon>Spermatophyta</taxon>
        <taxon>Magnoliopsida</taxon>
        <taxon>eudicotyledons</taxon>
        <taxon>Gunneridae</taxon>
        <taxon>Pentapetalae</taxon>
        <taxon>asterids</taxon>
        <taxon>campanulids</taxon>
        <taxon>Apiales</taxon>
        <taxon>Apiaceae</taxon>
        <taxon>Apioideae</taxon>
        <taxon>Scandiceae</taxon>
        <taxon>Daucinae</taxon>
        <taxon>Daucus</taxon>
        <taxon>Daucus sect. Daucus</taxon>
    </lineage>
</organism>
<protein>
    <submittedName>
        <fullName evidence="1">Uncharacterized protein</fullName>
    </submittedName>
</protein>
<evidence type="ECO:0000313" key="2">
    <source>
        <dbReference type="Proteomes" id="UP000077755"/>
    </source>
</evidence>
<dbReference type="AlphaFoldDB" id="A0A166IF74"/>
<name>A0A166IF74_DAUCS</name>
<proteinExistence type="predicted"/>
<dbReference type="Proteomes" id="UP000077755">
    <property type="component" value="Chromosome 1"/>
</dbReference>
<accession>A0A166IF74</accession>